<evidence type="ECO:0000256" key="4">
    <source>
        <dbReference type="ARBA" id="ARBA00022722"/>
    </source>
</evidence>
<reference evidence="13 14" key="1">
    <citation type="journal article" date="2016" name="Nat. Commun.">
        <title>Ectomycorrhizal ecology is imprinted in the genome of the dominant symbiotic fungus Cenococcum geophilum.</title>
        <authorList>
            <consortium name="DOE Joint Genome Institute"/>
            <person name="Peter M."/>
            <person name="Kohler A."/>
            <person name="Ohm R.A."/>
            <person name="Kuo A."/>
            <person name="Krutzmann J."/>
            <person name="Morin E."/>
            <person name="Arend M."/>
            <person name="Barry K.W."/>
            <person name="Binder M."/>
            <person name="Choi C."/>
            <person name="Clum A."/>
            <person name="Copeland A."/>
            <person name="Grisel N."/>
            <person name="Haridas S."/>
            <person name="Kipfer T."/>
            <person name="LaButti K."/>
            <person name="Lindquist E."/>
            <person name="Lipzen A."/>
            <person name="Maire R."/>
            <person name="Meier B."/>
            <person name="Mihaltcheva S."/>
            <person name="Molinier V."/>
            <person name="Murat C."/>
            <person name="Poggeler S."/>
            <person name="Quandt C.A."/>
            <person name="Sperisen C."/>
            <person name="Tritt A."/>
            <person name="Tisserant E."/>
            <person name="Crous P.W."/>
            <person name="Henrissat B."/>
            <person name="Nehls U."/>
            <person name="Egli S."/>
            <person name="Spatafora J.W."/>
            <person name="Grigoriev I.V."/>
            <person name="Martin F.M."/>
        </authorList>
    </citation>
    <scope>NUCLEOTIDE SEQUENCE [LARGE SCALE GENOMIC DNA]</scope>
    <source>
        <strain evidence="13 14">CBS 459.81</strain>
    </source>
</reference>
<accession>A0A8E2J926</accession>
<evidence type="ECO:0000256" key="11">
    <source>
        <dbReference type="SAM" id="MobiDB-lite"/>
    </source>
</evidence>
<feature type="compositionally biased region" description="Pro residues" evidence="11">
    <location>
        <begin position="63"/>
        <end position="72"/>
    </location>
</feature>
<evidence type="ECO:0000256" key="5">
    <source>
        <dbReference type="ARBA" id="ARBA00022723"/>
    </source>
</evidence>
<dbReference type="InterPro" id="IPR051547">
    <property type="entry name" value="TDP2-like"/>
</dbReference>
<dbReference type="GO" id="GO:0003697">
    <property type="term" value="F:single-stranded DNA binding"/>
    <property type="evidence" value="ECO:0007669"/>
    <property type="project" value="TreeGrafter"/>
</dbReference>
<keyword evidence="10" id="KW-0539">Nucleus</keyword>
<dbReference type="CDD" id="cd09080">
    <property type="entry name" value="TDP2"/>
    <property type="match status" value="1"/>
</dbReference>
<evidence type="ECO:0000313" key="14">
    <source>
        <dbReference type="Proteomes" id="UP000250266"/>
    </source>
</evidence>
<dbReference type="GO" id="GO:0046872">
    <property type="term" value="F:metal ion binding"/>
    <property type="evidence" value="ECO:0007669"/>
    <property type="project" value="UniProtKB-KW"/>
</dbReference>
<evidence type="ECO:0000256" key="9">
    <source>
        <dbReference type="ARBA" id="ARBA00023204"/>
    </source>
</evidence>
<feature type="region of interest" description="Disordered" evidence="11">
    <location>
        <begin position="46"/>
        <end position="73"/>
    </location>
</feature>
<dbReference type="GO" id="GO:0005737">
    <property type="term" value="C:cytoplasm"/>
    <property type="evidence" value="ECO:0007669"/>
    <property type="project" value="TreeGrafter"/>
</dbReference>
<dbReference type="GO" id="GO:0070260">
    <property type="term" value="F:5'-tyrosyl-DNA phosphodiesterase activity"/>
    <property type="evidence" value="ECO:0007669"/>
    <property type="project" value="TreeGrafter"/>
</dbReference>
<dbReference type="PANTHER" id="PTHR15822">
    <property type="entry name" value="TRAF AND TNF RECEPTOR-ASSOCIATED PROTEIN"/>
    <property type="match status" value="1"/>
</dbReference>
<dbReference type="GO" id="GO:0004518">
    <property type="term" value="F:nuclease activity"/>
    <property type="evidence" value="ECO:0007669"/>
    <property type="project" value="UniProtKB-KW"/>
</dbReference>
<dbReference type="GO" id="GO:0006302">
    <property type="term" value="P:double-strand break repair"/>
    <property type="evidence" value="ECO:0007669"/>
    <property type="project" value="TreeGrafter"/>
</dbReference>
<gene>
    <name evidence="13" type="ORF">K432DRAFT_364441</name>
</gene>
<dbReference type="InterPro" id="IPR005135">
    <property type="entry name" value="Endo/exonuclease/phosphatase"/>
</dbReference>
<feature type="compositionally biased region" description="Low complexity" evidence="11">
    <location>
        <begin position="50"/>
        <end position="62"/>
    </location>
</feature>
<evidence type="ECO:0000256" key="10">
    <source>
        <dbReference type="ARBA" id="ARBA00023242"/>
    </source>
</evidence>
<comment type="subcellular location">
    <subcellularLocation>
        <location evidence="3">Nucleus</location>
        <location evidence="3">PML body</location>
    </subcellularLocation>
</comment>
<comment type="cofactor">
    <cofactor evidence="2">
        <name>Mg(2+)</name>
        <dbReference type="ChEBI" id="CHEBI:18420"/>
    </cofactor>
</comment>
<dbReference type="OrthoDB" id="9975959at2759"/>
<dbReference type="EMBL" id="KV745659">
    <property type="protein sequence ID" value="OCK73772.1"/>
    <property type="molecule type" value="Genomic_DNA"/>
</dbReference>
<protein>
    <recommendedName>
        <fullName evidence="12">Endonuclease/exonuclease/phosphatase domain-containing protein</fullName>
    </recommendedName>
</protein>
<comment type="cofactor">
    <cofactor evidence="1">
        <name>Mn(2+)</name>
        <dbReference type="ChEBI" id="CHEBI:29035"/>
    </cofactor>
</comment>
<evidence type="ECO:0000259" key="12">
    <source>
        <dbReference type="Pfam" id="PF03372"/>
    </source>
</evidence>
<evidence type="ECO:0000256" key="7">
    <source>
        <dbReference type="ARBA" id="ARBA00022801"/>
    </source>
</evidence>
<feature type="domain" description="Endonuclease/exonuclease/phosphatase" evidence="12">
    <location>
        <begin position="79"/>
        <end position="338"/>
    </location>
</feature>
<evidence type="ECO:0000313" key="13">
    <source>
        <dbReference type="EMBL" id="OCK73772.1"/>
    </source>
</evidence>
<keyword evidence="14" id="KW-1185">Reference proteome</keyword>
<evidence type="ECO:0000256" key="8">
    <source>
        <dbReference type="ARBA" id="ARBA00022842"/>
    </source>
</evidence>
<dbReference type="Pfam" id="PF03372">
    <property type="entry name" value="Exo_endo_phos"/>
    <property type="match status" value="1"/>
</dbReference>
<keyword evidence="6" id="KW-0227">DNA damage</keyword>
<evidence type="ECO:0000256" key="6">
    <source>
        <dbReference type="ARBA" id="ARBA00022763"/>
    </source>
</evidence>
<keyword evidence="9" id="KW-0234">DNA repair</keyword>
<proteinExistence type="predicted"/>
<keyword evidence="4" id="KW-0540">Nuclease</keyword>
<dbReference type="SUPFAM" id="SSF56219">
    <property type="entry name" value="DNase I-like"/>
    <property type="match status" value="1"/>
</dbReference>
<dbReference type="Proteomes" id="UP000250266">
    <property type="component" value="Unassembled WGS sequence"/>
</dbReference>
<keyword evidence="5" id="KW-0479">Metal-binding</keyword>
<name>A0A8E2J926_9PEZI</name>
<evidence type="ECO:0000256" key="3">
    <source>
        <dbReference type="ARBA" id="ARBA00004322"/>
    </source>
</evidence>
<dbReference type="AlphaFoldDB" id="A0A8E2J926"/>
<organism evidence="13 14">
    <name type="scientific">Lepidopterella palustris CBS 459.81</name>
    <dbReference type="NCBI Taxonomy" id="1314670"/>
    <lineage>
        <taxon>Eukaryota</taxon>
        <taxon>Fungi</taxon>
        <taxon>Dikarya</taxon>
        <taxon>Ascomycota</taxon>
        <taxon>Pezizomycotina</taxon>
        <taxon>Dothideomycetes</taxon>
        <taxon>Pleosporomycetidae</taxon>
        <taxon>Mytilinidiales</taxon>
        <taxon>Argynnaceae</taxon>
        <taxon>Lepidopterella</taxon>
    </lineage>
</organism>
<dbReference type="Gene3D" id="3.60.10.10">
    <property type="entry name" value="Endonuclease/exonuclease/phosphatase"/>
    <property type="match status" value="1"/>
</dbReference>
<evidence type="ECO:0000256" key="2">
    <source>
        <dbReference type="ARBA" id="ARBA00001946"/>
    </source>
</evidence>
<evidence type="ECO:0000256" key="1">
    <source>
        <dbReference type="ARBA" id="ARBA00001936"/>
    </source>
</evidence>
<dbReference type="InterPro" id="IPR036691">
    <property type="entry name" value="Endo/exonu/phosph_ase_sf"/>
</dbReference>
<keyword evidence="7" id="KW-0378">Hydrolase</keyword>
<dbReference type="PANTHER" id="PTHR15822:SF4">
    <property type="entry name" value="TYROSYL-DNA PHOSPHODIESTERASE 2"/>
    <property type="match status" value="1"/>
</dbReference>
<keyword evidence="8" id="KW-0460">Magnesium</keyword>
<sequence length="378" mass="41885">MSYPPPPQASSLLAQLTARQLERIPERQSYYYFINNSWRPVFSNLPPPSAAASPKPSSNSSPETPPAQPPPTTSTLHILTWNIDFSTPYAPARLSAALTHLSHLLSTRIPASSPVLIFLQEMIASDLHQLSCTPWIRDHFAITDIDTRNWGSHYGTVTLVDRRLSVREVGRLRFVSECSRDGLGVDLDVGVPEGEGGRVLRLCNSHLESLASNPPMRPLQMMAVARWLQEDNVVAGVLAGDMNAIRGYDVTLPQENGFKDAYLELGGQEDGEDGMTWGYQSAEWVSKRFGPGRLDKLLFCGAVGVRRLERIGVGVVVEEEGIRRKMREEGKVEFVTDHYGLMAELVLGEGVGVRMRGEKEIEELVDEGGEEDWGVSCW</sequence>